<keyword evidence="1" id="KW-1133">Transmembrane helix</keyword>
<organism evidence="2 3">
    <name type="scientific">Methylobacterium nodulans (strain LMG 21967 / CNCM I-2342 / ORS 2060)</name>
    <dbReference type="NCBI Taxonomy" id="460265"/>
    <lineage>
        <taxon>Bacteria</taxon>
        <taxon>Pseudomonadati</taxon>
        <taxon>Pseudomonadota</taxon>
        <taxon>Alphaproteobacteria</taxon>
        <taxon>Hyphomicrobiales</taxon>
        <taxon>Methylobacteriaceae</taxon>
        <taxon>Methylobacterium</taxon>
    </lineage>
</organism>
<evidence type="ECO:0000256" key="1">
    <source>
        <dbReference type="SAM" id="Phobius"/>
    </source>
</evidence>
<protein>
    <submittedName>
        <fullName evidence="2">Uncharacterized protein</fullName>
    </submittedName>
</protein>
<keyword evidence="3" id="KW-1185">Reference proteome</keyword>
<dbReference type="AlphaFoldDB" id="B8II94"/>
<dbReference type="HOGENOM" id="CLU_2955275_0_0_5"/>
<dbReference type="STRING" id="460265.Mnod_3020"/>
<sequence length="59" mass="6707">MLVITICAGMIFVASLLALWVEVDLQRHLGERDRRHLVRQAYASLALFLVFTFCVSLTV</sequence>
<name>B8II94_METNO</name>
<dbReference type="RefSeq" id="WP_015929635.1">
    <property type="nucleotide sequence ID" value="NC_011894.1"/>
</dbReference>
<proteinExistence type="predicted"/>
<keyword evidence="1" id="KW-0812">Transmembrane</keyword>
<gene>
    <name evidence="2" type="ordered locus">Mnod_3020</name>
</gene>
<accession>B8II94</accession>
<keyword evidence="1" id="KW-0472">Membrane</keyword>
<evidence type="ECO:0000313" key="2">
    <source>
        <dbReference type="EMBL" id="ACL57963.1"/>
    </source>
</evidence>
<dbReference type="Proteomes" id="UP000008207">
    <property type="component" value="Chromosome"/>
</dbReference>
<reference evidence="2 3" key="1">
    <citation type="submission" date="2009-01" db="EMBL/GenBank/DDBJ databases">
        <title>Complete sequence of chromosome of Methylobacterium nodulans ORS 2060.</title>
        <authorList>
            <consortium name="US DOE Joint Genome Institute"/>
            <person name="Lucas S."/>
            <person name="Copeland A."/>
            <person name="Lapidus A."/>
            <person name="Glavina del Rio T."/>
            <person name="Dalin E."/>
            <person name="Tice H."/>
            <person name="Bruce D."/>
            <person name="Goodwin L."/>
            <person name="Pitluck S."/>
            <person name="Sims D."/>
            <person name="Brettin T."/>
            <person name="Detter J.C."/>
            <person name="Han C."/>
            <person name="Larimer F."/>
            <person name="Land M."/>
            <person name="Hauser L."/>
            <person name="Kyrpides N."/>
            <person name="Ivanova N."/>
            <person name="Marx C.J."/>
            <person name="Richardson P."/>
        </authorList>
    </citation>
    <scope>NUCLEOTIDE SEQUENCE [LARGE SCALE GENOMIC DNA]</scope>
    <source>
        <strain evidence="3">LMG 21967 / CNCM I-2342 / ORS 2060</strain>
    </source>
</reference>
<dbReference type="EMBL" id="CP001349">
    <property type="protein sequence ID" value="ACL57963.1"/>
    <property type="molecule type" value="Genomic_DNA"/>
</dbReference>
<evidence type="ECO:0000313" key="3">
    <source>
        <dbReference type="Proteomes" id="UP000008207"/>
    </source>
</evidence>
<feature type="transmembrane region" description="Helical" evidence="1">
    <location>
        <begin position="42"/>
        <end position="58"/>
    </location>
</feature>
<dbReference type="KEGG" id="mno:Mnod_3020"/>